<reference evidence="2 3" key="1">
    <citation type="submission" date="2014-03" db="EMBL/GenBank/DDBJ databases">
        <title>Draft Genome Sequences of Four Burkholderia Strains.</title>
        <authorList>
            <person name="Liu X.Y."/>
            <person name="Li C.X."/>
            <person name="Xu J.H."/>
        </authorList>
    </citation>
    <scope>NUCLEOTIDE SEQUENCE [LARGE SCALE GENOMIC DNA]</scope>
    <source>
        <strain evidence="2 3">DSM 50014</strain>
    </source>
</reference>
<keyword evidence="3" id="KW-1185">Reference proteome</keyword>
<sequence>MQDTVQHAAHATRRLQLHDLERLASAMRQPDQPMTLFRAVEAVVAETIGFRLFTIMTYDARQHEVERVFTNMPDVYPTGGRKKKRGTAWSTQILRELRPFRGETSQDIRNAFDDHAVMEAMGLGSILNIPIAYDGECVGTMNLTHVEHWYTRQHEDAGMLLGAFLAPALLRCTPARAGEAALNAHGNGRSLQEHLP</sequence>
<dbReference type="Proteomes" id="UP000027466">
    <property type="component" value="Unassembled WGS sequence"/>
</dbReference>
<evidence type="ECO:0000313" key="3">
    <source>
        <dbReference type="Proteomes" id="UP000027466"/>
    </source>
</evidence>
<name>A0A069PDR7_9BURK</name>
<evidence type="ECO:0000259" key="1">
    <source>
        <dbReference type="Pfam" id="PF01590"/>
    </source>
</evidence>
<keyword evidence="2" id="KW-0418">Kinase</keyword>
<feature type="domain" description="GAF" evidence="1">
    <location>
        <begin position="37"/>
        <end position="159"/>
    </location>
</feature>
<dbReference type="AlphaFoldDB" id="A0A069PDR7"/>
<organism evidence="2 3">
    <name type="scientific">Caballeronia glathei</name>
    <dbReference type="NCBI Taxonomy" id="60547"/>
    <lineage>
        <taxon>Bacteria</taxon>
        <taxon>Pseudomonadati</taxon>
        <taxon>Pseudomonadota</taxon>
        <taxon>Betaproteobacteria</taxon>
        <taxon>Burkholderiales</taxon>
        <taxon>Burkholderiaceae</taxon>
        <taxon>Caballeronia</taxon>
    </lineage>
</organism>
<dbReference type="Gene3D" id="3.30.450.40">
    <property type="match status" value="1"/>
</dbReference>
<dbReference type="InterPro" id="IPR003018">
    <property type="entry name" value="GAF"/>
</dbReference>
<dbReference type="SUPFAM" id="SSF55781">
    <property type="entry name" value="GAF domain-like"/>
    <property type="match status" value="1"/>
</dbReference>
<proteinExistence type="predicted"/>
<dbReference type="Pfam" id="PF01590">
    <property type="entry name" value="GAF"/>
    <property type="match status" value="1"/>
</dbReference>
<dbReference type="GO" id="GO:0016301">
    <property type="term" value="F:kinase activity"/>
    <property type="evidence" value="ECO:0007669"/>
    <property type="project" value="UniProtKB-KW"/>
</dbReference>
<dbReference type="EMBL" id="JFHC01000078">
    <property type="protein sequence ID" value="KDR38720.1"/>
    <property type="molecule type" value="Genomic_DNA"/>
</dbReference>
<keyword evidence="2" id="KW-0808">Transferase</keyword>
<dbReference type="InterPro" id="IPR029016">
    <property type="entry name" value="GAF-like_dom_sf"/>
</dbReference>
<accession>A0A069PDR7</accession>
<dbReference type="RefSeq" id="WP_081868250.1">
    <property type="nucleotide sequence ID" value="NZ_CADFFX010000049.1"/>
</dbReference>
<dbReference type="STRING" id="60547.GCA_000751215_05819"/>
<evidence type="ECO:0000313" key="2">
    <source>
        <dbReference type="EMBL" id="KDR38720.1"/>
    </source>
</evidence>
<protein>
    <submittedName>
        <fullName evidence="2">Histidine kinase</fullName>
    </submittedName>
</protein>
<comment type="caution">
    <text evidence="2">The sequence shown here is derived from an EMBL/GenBank/DDBJ whole genome shotgun (WGS) entry which is preliminary data.</text>
</comment>
<gene>
    <name evidence="2" type="ORF">BG61_37625</name>
</gene>